<evidence type="ECO:0000256" key="1">
    <source>
        <dbReference type="SAM" id="MobiDB-lite"/>
    </source>
</evidence>
<evidence type="ECO:0000313" key="3">
    <source>
        <dbReference type="Proteomes" id="UP001408356"/>
    </source>
</evidence>
<dbReference type="Proteomes" id="UP001408356">
    <property type="component" value="Unassembled WGS sequence"/>
</dbReference>
<evidence type="ECO:0000313" key="2">
    <source>
        <dbReference type="EMBL" id="KAK9419798.1"/>
    </source>
</evidence>
<dbReference type="EMBL" id="JARVKF010000288">
    <property type="protein sequence ID" value="KAK9419798.1"/>
    <property type="molecule type" value="Genomic_DNA"/>
</dbReference>
<feature type="compositionally biased region" description="Basic residues" evidence="1">
    <location>
        <begin position="1"/>
        <end position="24"/>
    </location>
</feature>
<evidence type="ECO:0008006" key="4">
    <source>
        <dbReference type="Google" id="ProtNLM"/>
    </source>
</evidence>
<feature type="region of interest" description="Disordered" evidence="1">
    <location>
        <begin position="1"/>
        <end position="81"/>
    </location>
</feature>
<feature type="region of interest" description="Disordered" evidence="1">
    <location>
        <begin position="475"/>
        <end position="496"/>
    </location>
</feature>
<protein>
    <recommendedName>
        <fullName evidence="4">F-box domain-containing protein</fullName>
    </recommendedName>
</protein>
<keyword evidence="3" id="KW-1185">Reference proteome</keyword>
<feature type="compositionally biased region" description="Acidic residues" evidence="1">
    <location>
        <begin position="528"/>
        <end position="542"/>
    </location>
</feature>
<proteinExistence type="predicted"/>
<sequence>MPRVKAATKRSPAKKRTTASKKASRAQPLDLETPASSGRNRGGRRTAELAAADVNTDHQPRGRRGRKAQPEQQLGGLKLEAQPPVHHRVAALIGAAWPGKRRASNAWDDRIIKRRRTSLVSLPWESERETRLNQHGQELEKPGYTMHDLLGSSDFDNQLTLTDRVGLGRIRGADDPIMAMGLFTKVPTEVRDMIFRHLLVHHRDIRVLRGWSLVFQRSRPNLEANVLRVCRVFYRQGLRILYGENTFVYLVRDPSSWRTDTDIVVKHVYDRGHVPIDKHKHMIRRIKVIVEANRMRLHDSRVNLPIALQKFLPDQGGLGTPAQLHTVTIELPVQTRAMLRMKHDTGTKSTDVPVCSWFRQGSTVLQALKSLNCQFIRILAYTQDNEYFEAWLDRRPHFSQLSADEGNFDTWSTDSIMLATRHAEAKKSRARLNTLYYWLEELAGGLQERHLRQGMRRDPRRAVLDGPFRYHVPRPDIADPLEALPSGSSTRSTERGVHVPVNYSGLTANFLDDSDFDGSGMGSGSSDDGYDESGEGEDDDESFFVSKRRARPTKFIGAKILDRI</sequence>
<comment type="caution">
    <text evidence="2">The sequence shown here is derived from an EMBL/GenBank/DDBJ whole genome shotgun (WGS) entry which is preliminary data.</text>
</comment>
<gene>
    <name evidence="2" type="ORF">SUNI508_07047</name>
</gene>
<feature type="region of interest" description="Disordered" evidence="1">
    <location>
        <begin position="514"/>
        <end position="546"/>
    </location>
</feature>
<reference evidence="2 3" key="1">
    <citation type="journal article" date="2024" name="J. Plant Pathol.">
        <title>Sequence and assembly of the genome of Seiridium unicorne, isolate CBS 538.82, causal agent of cypress canker disease.</title>
        <authorList>
            <person name="Scali E."/>
            <person name="Rocca G.D."/>
            <person name="Danti R."/>
            <person name="Garbelotto M."/>
            <person name="Barberini S."/>
            <person name="Baroncelli R."/>
            <person name="Emiliani G."/>
        </authorList>
    </citation>
    <scope>NUCLEOTIDE SEQUENCE [LARGE SCALE GENOMIC DNA]</scope>
    <source>
        <strain evidence="2 3">BM-138-508</strain>
    </source>
</reference>
<name>A0ABR2UYN6_9PEZI</name>
<accession>A0ABR2UYN6</accession>
<organism evidence="2 3">
    <name type="scientific">Seiridium unicorne</name>
    <dbReference type="NCBI Taxonomy" id="138068"/>
    <lineage>
        <taxon>Eukaryota</taxon>
        <taxon>Fungi</taxon>
        <taxon>Dikarya</taxon>
        <taxon>Ascomycota</taxon>
        <taxon>Pezizomycotina</taxon>
        <taxon>Sordariomycetes</taxon>
        <taxon>Xylariomycetidae</taxon>
        <taxon>Amphisphaeriales</taxon>
        <taxon>Sporocadaceae</taxon>
        <taxon>Seiridium</taxon>
    </lineage>
</organism>